<dbReference type="InterPro" id="IPR036047">
    <property type="entry name" value="F-box-like_dom_sf"/>
</dbReference>
<dbReference type="VEuPathDB" id="FungiDB:SPPG_07943"/>
<evidence type="ECO:0000256" key="1">
    <source>
        <dbReference type="SAM" id="MobiDB-lite"/>
    </source>
</evidence>
<accession>A0A0L0H5F2</accession>
<protein>
    <recommendedName>
        <fullName evidence="2">F-box domain-containing protein</fullName>
    </recommendedName>
</protein>
<dbReference type="Proteomes" id="UP000053201">
    <property type="component" value="Unassembled WGS sequence"/>
</dbReference>
<feature type="region of interest" description="Disordered" evidence="1">
    <location>
        <begin position="1"/>
        <end position="28"/>
    </location>
</feature>
<dbReference type="InterPro" id="IPR001810">
    <property type="entry name" value="F-box_dom"/>
</dbReference>
<dbReference type="SUPFAM" id="SSF81383">
    <property type="entry name" value="F-box domain"/>
    <property type="match status" value="1"/>
</dbReference>
<reference evidence="3 4" key="1">
    <citation type="submission" date="2009-08" db="EMBL/GenBank/DDBJ databases">
        <title>The Genome Sequence of Spizellomyces punctatus strain DAOM BR117.</title>
        <authorList>
            <consortium name="The Broad Institute Genome Sequencing Platform"/>
            <person name="Russ C."/>
            <person name="Cuomo C."/>
            <person name="Shea T."/>
            <person name="Young S.K."/>
            <person name="Zeng Q."/>
            <person name="Koehrsen M."/>
            <person name="Haas B."/>
            <person name="Borodovsky M."/>
            <person name="Guigo R."/>
            <person name="Alvarado L."/>
            <person name="Berlin A."/>
            <person name="Bochicchio J."/>
            <person name="Borenstein D."/>
            <person name="Chapman S."/>
            <person name="Chen Z."/>
            <person name="Engels R."/>
            <person name="Freedman E."/>
            <person name="Gellesch M."/>
            <person name="Goldberg J."/>
            <person name="Griggs A."/>
            <person name="Gujja S."/>
            <person name="Heiman D."/>
            <person name="Hepburn T."/>
            <person name="Howarth C."/>
            <person name="Jen D."/>
            <person name="Larson L."/>
            <person name="Lewis B."/>
            <person name="Mehta T."/>
            <person name="Park D."/>
            <person name="Pearson M."/>
            <person name="Roberts A."/>
            <person name="Saif S."/>
            <person name="Shenoy N."/>
            <person name="Sisk P."/>
            <person name="Stolte C."/>
            <person name="Sykes S."/>
            <person name="Thomson T."/>
            <person name="Walk T."/>
            <person name="White J."/>
            <person name="Yandava C."/>
            <person name="Burger G."/>
            <person name="Gray M.W."/>
            <person name="Holland P.W.H."/>
            <person name="King N."/>
            <person name="Lang F.B.F."/>
            <person name="Roger A.J."/>
            <person name="Ruiz-Trillo I."/>
            <person name="Lander E."/>
            <person name="Nusbaum C."/>
        </authorList>
    </citation>
    <scope>NUCLEOTIDE SEQUENCE [LARGE SCALE GENOMIC DNA]</scope>
    <source>
        <strain evidence="3 4">DAOM BR117</strain>
    </source>
</reference>
<organism evidence="3 4">
    <name type="scientific">Spizellomyces punctatus (strain DAOM BR117)</name>
    <dbReference type="NCBI Taxonomy" id="645134"/>
    <lineage>
        <taxon>Eukaryota</taxon>
        <taxon>Fungi</taxon>
        <taxon>Fungi incertae sedis</taxon>
        <taxon>Chytridiomycota</taxon>
        <taxon>Chytridiomycota incertae sedis</taxon>
        <taxon>Chytridiomycetes</taxon>
        <taxon>Spizellomycetales</taxon>
        <taxon>Spizellomycetaceae</taxon>
        <taxon>Spizellomyces</taxon>
    </lineage>
</organism>
<name>A0A0L0H5F2_SPIPD</name>
<dbReference type="InParanoid" id="A0A0L0H5F2"/>
<gene>
    <name evidence="3" type="ORF">SPPG_07943</name>
</gene>
<dbReference type="EMBL" id="KQ257467">
    <property type="protein sequence ID" value="KNC96735.1"/>
    <property type="molecule type" value="Genomic_DNA"/>
</dbReference>
<dbReference type="Gene3D" id="1.20.1280.50">
    <property type="match status" value="1"/>
</dbReference>
<dbReference type="GeneID" id="27691126"/>
<sequence length="312" mass="34742">MLPILSNPDPSSLRPRSTKPKEPGSRSANNVDALISDIHPLPKLPHEIWLQILAFLGPGALTKLRSADRGWRKRADDASLWRALCLAQDVEPDKLIRYHRKDKEECDGSRTERDSVERRDDDQIDWKSTFIAHYRREKERSRRFWAGHECLALQQMLGAVTSPRGIPDGLLPVRRLVPVPVVPCEQCEAEKVLMHQLGFWNPDVPYTSEGSWSSVATVYTGGSSTSDALRAAVVQPPLSRRLSRASVILHTLTSGCDLANGLKDFVPRMQVVNDVVVRRGSGGHGVIVLPSASGLETEEILEGILRLPSFRN</sequence>
<dbReference type="RefSeq" id="XP_016604775.1">
    <property type="nucleotide sequence ID" value="XM_016756094.1"/>
</dbReference>
<proteinExistence type="predicted"/>
<feature type="domain" description="F-box" evidence="2">
    <location>
        <begin position="38"/>
        <end position="84"/>
    </location>
</feature>
<dbReference type="AlphaFoldDB" id="A0A0L0H5F2"/>
<evidence type="ECO:0000313" key="3">
    <source>
        <dbReference type="EMBL" id="KNC96735.1"/>
    </source>
</evidence>
<dbReference type="Pfam" id="PF12937">
    <property type="entry name" value="F-box-like"/>
    <property type="match status" value="1"/>
</dbReference>
<evidence type="ECO:0000259" key="2">
    <source>
        <dbReference type="PROSITE" id="PS50181"/>
    </source>
</evidence>
<dbReference type="PROSITE" id="PS50181">
    <property type="entry name" value="FBOX"/>
    <property type="match status" value="1"/>
</dbReference>
<evidence type="ECO:0000313" key="4">
    <source>
        <dbReference type="Proteomes" id="UP000053201"/>
    </source>
</evidence>
<keyword evidence="4" id="KW-1185">Reference proteome</keyword>
<dbReference type="OrthoDB" id="2148410at2759"/>